<feature type="domain" description="PTS EIIB type-1" evidence="13">
    <location>
        <begin position="4"/>
        <end position="86"/>
    </location>
</feature>
<evidence type="ECO:0000256" key="5">
    <source>
        <dbReference type="ARBA" id="ARBA00022679"/>
    </source>
</evidence>
<dbReference type="PANTHER" id="PTHR30175">
    <property type="entry name" value="PHOSPHOTRANSFERASE SYSTEM TRANSPORT PROTEIN"/>
    <property type="match status" value="1"/>
</dbReference>
<dbReference type="FunFam" id="3.30.1360.60:FF:000001">
    <property type="entry name" value="PTS system glucose-specific IIBC component PtsG"/>
    <property type="match status" value="1"/>
</dbReference>
<feature type="transmembrane region" description="Helical" evidence="12">
    <location>
        <begin position="424"/>
        <end position="446"/>
    </location>
</feature>
<feature type="transmembrane region" description="Helical" evidence="12">
    <location>
        <begin position="323"/>
        <end position="345"/>
    </location>
</feature>
<name>A0A1H3TV60_9BACI</name>
<dbReference type="PANTHER" id="PTHR30175:SF1">
    <property type="entry name" value="PTS SYSTEM ARBUTIN-, CELLOBIOSE-, AND SALICIN-SPECIFIC EIIBC COMPONENT-RELATED"/>
    <property type="match status" value="1"/>
</dbReference>
<evidence type="ECO:0000256" key="12">
    <source>
        <dbReference type="SAM" id="Phobius"/>
    </source>
</evidence>
<dbReference type="Proteomes" id="UP000198935">
    <property type="component" value="Unassembled WGS sequence"/>
</dbReference>
<proteinExistence type="predicted"/>
<dbReference type="InterPro" id="IPR003352">
    <property type="entry name" value="PTS_EIIC"/>
</dbReference>
<evidence type="ECO:0000259" key="13">
    <source>
        <dbReference type="PROSITE" id="PS51098"/>
    </source>
</evidence>
<dbReference type="InterPro" id="IPR050558">
    <property type="entry name" value="PTS_Sugar-Specific_Components"/>
</dbReference>
<evidence type="ECO:0000256" key="10">
    <source>
        <dbReference type="ARBA" id="ARBA00023136"/>
    </source>
</evidence>
<dbReference type="GO" id="GO:0008982">
    <property type="term" value="F:protein-N(PI)-phosphohistidine-sugar phosphotransferase activity"/>
    <property type="evidence" value="ECO:0007669"/>
    <property type="project" value="InterPro"/>
</dbReference>
<dbReference type="OrthoDB" id="9769191at2"/>
<organism evidence="15 16">
    <name type="scientific">Evansella caseinilytica</name>
    <dbReference type="NCBI Taxonomy" id="1503961"/>
    <lineage>
        <taxon>Bacteria</taxon>
        <taxon>Bacillati</taxon>
        <taxon>Bacillota</taxon>
        <taxon>Bacilli</taxon>
        <taxon>Bacillales</taxon>
        <taxon>Bacillaceae</taxon>
        <taxon>Evansella</taxon>
    </lineage>
</organism>
<dbReference type="GO" id="GO:0015771">
    <property type="term" value="P:trehalose transport"/>
    <property type="evidence" value="ECO:0007669"/>
    <property type="project" value="TreeGrafter"/>
</dbReference>
<reference evidence="16" key="1">
    <citation type="submission" date="2016-10" db="EMBL/GenBank/DDBJ databases">
        <authorList>
            <person name="Varghese N."/>
            <person name="Submissions S."/>
        </authorList>
    </citation>
    <scope>NUCLEOTIDE SEQUENCE [LARGE SCALE GENOMIC DNA]</scope>
    <source>
        <strain evidence="16">SP</strain>
    </source>
</reference>
<dbReference type="STRING" id="1503961.SAMN05421736_11640"/>
<dbReference type="SUPFAM" id="SSF55604">
    <property type="entry name" value="Glucose permease domain IIB"/>
    <property type="match status" value="1"/>
</dbReference>
<evidence type="ECO:0000259" key="14">
    <source>
        <dbReference type="PROSITE" id="PS51103"/>
    </source>
</evidence>
<dbReference type="Gene3D" id="3.30.1360.60">
    <property type="entry name" value="Glucose permease domain IIB"/>
    <property type="match status" value="1"/>
</dbReference>
<dbReference type="EMBL" id="FNPI01000016">
    <property type="protein sequence ID" value="SDZ53595.1"/>
    <property type="molecule type" value="Genomic_DNA"/>
</dbReference>
<dbReference type="InterPro" id="IPR001996">
    <property type="entry name" value="PTS_IIB_1"/>
</dbReference>
<evidence type="ECO:0000256" key="11">
    <source>
        <dbReference type="PROSITE-ProRule" id="PRU00421"/>
    </source>
</evidence>
<evidence type="ECO:0000313" key="16">
    <source>
        <dbReference type="Proteomes" id="UP000198935"/>
    </source>
</evidence>
<dbReference type="InterPro" id="IPR013013">
    <property type="entry name" value="PTS_EIIC_1"/>
</dbReference>
<dbReference type="Pfam" id="PF02378">
    <property type="entry name" value="PTS_EIIC"/>
    <property type="match status" value="1"/>
</dbReference>
<evidence type="ECO:0000256" key="3">
    <source>
        <dbReference type="ARBA" id="ARBA00022475"/>
    </source>
</evidence>
<keyword evidence="8" id="KW-0418">Kinase</keyword>
<dbReference type="GO" id="GO:0005886">
    <property type="term" value="C:plasma membrane"/>
    <property type="evidence" value="ECO:0007669"/>
    <property type="project" value="UniProtKB-SubCell"/>
</dbReference>
<keyword evidence="10 12" id="KW-0472">Membrane</keyword>
<evidence type="ECO:0000256" key="1">
    <source>
        <dbReference type="ARBA" id="ARBA00004651"/>
    </source>
</evidence>
<dbReference type="PROSITE" id="PS51103">
    <property type="entry name" value="PTS_EIIC_TYPE_1"/>
    <property type="match status" value="1"/>
</dbReference>
<gene>
    <name evidence="15" type="ORF">SAMN05421736_11640</name>
</gene>
<evidence type="ECO:0000256" key="8">
    <source>
        <dbReference type="ARBA" id="ARBA00022777"/>
    </source>
</evidence>
<sequence length="456" mass="49526">MDYQKVASEVLDAIGGKENLEELTHCATRLRFSVNDKSKINEEKLKNNTKILGFVNNNGNYQIIIGPSVQDVYNAIRNTGDLEASGTKNIHTDEAEKKSILDRFLATISAIFTPYIPILATSGIILGLIAIATNFGWLSEESPTYITLNAMGNALLYFFPILLAFTAAKRFGANPFVGATIGAAIMHPSLSGILVSGENVSFLGISYSAMNFANTVIPIIIAMWVFSYTEKFLRTYLPKVLHFMLIPLLSILLMVPLTLMVFGPVGNLFAGWIAALYRFLSDGNLIVFSVVFGVLFIFVIMLGLHWVVLPLQLQILAEQGMEYSLAAGGMGNYALLGIALAVLIFHKDKKMKEVAGSAGFVNLISGITEPTLYGICMKNKRYFLALILGGATGGLVCGVFGIYVKAFAFTGVIGLPAFAAASEVFVYYLIAIFSSITVGFAATYLLDRRQKKESNG</sequence>
<evidence type="ECO:0000256" key="9">
    <source>
        <dbReference type="ARBA" id="ARBA00022989"/>
    </source>
</evidence>
<feature type="transmembrane region" description="Helical" evidence="12">
    <location>
        <begin position="207"/>
        <end position="228"/>
    </location>
</feature>
<evidence type="ECO:0000313" key="15">
    <source>
        <dbReference type="EMBL" id="SDZ53595.1"/>
    </source>
</evidence>
<feature type="transmembrane region" description="Helical" evidence="12">
    <location>
        <begin position="144"/>
        <end position="164"/>
    </location>
</feature>
<evidence type="ECO:0000256" key="2">
    <source>
        <dbReference type="ARBA" id="ARBA00022448"/>
    </source>
</evidence>
<keyword evidence="3" id="KW-1003">Cell membrane</keyword>
<accession>A0A1H3TV60</accession>
<comment type="subcellular location">
    <subcellularLocation>
        <location evidence="1">Cell membrane</location>
        <topology evidence="1">Multi-pass membrane protein</topology>
    </subcellularLocation>
</comment>
<dbReference type="CDD" id="cd00212">
    <property type="entry name" value="PTS_IIB_glc"/>
    <property type="match status" value="1"/>
</dbReference>
<evidence type="ECO:0000256" key="6">
    <source>
        <dbReference type="ARBA" id="ARBA00022683"/>
    </source>
</evidence>
<keyword evidence="9 12" id="KW-1133">Transmembrane helix</keyword>
<feature type="domain" description="PTS EIIC type-1" evidence="14">
    <location>
        <begin position="106"/>
        <end position="456"/>
    </location>
</feature>
<dbReference type="AlphaFoldDB" id="A0A1H3TV60"/>
<keyword evidence="4" id="KW-0762">Sugar transport</keyword>
<dbReference type="GO" id="GO:0090589">
    <property type="term" value="F:protein-phosphocysteine-trehalose phosphotransferase system transporter activity"/>
    <property type="evidence" value="ECO:0007669"/>
    <property type="project" value="TreeGrafter"/>
</dbReference>
<dbReference type="PROSITE" id="PS01035">
    <property type="entry name" value="PTS_EIIB_TYPE_1_CYS"/>
    <property type="match status" value="1"/>
</dbReference>
<dbReference type="GO" id="GO:0009401">
    <property type="term" value="P:phosphoenolpyruvate-dependent sugar phosphotransferase system"/>
    <property type="evidence" value="ECO:0007669"/>
    <property type="project" value="UniProtKB-KW"/>
</dbReference>
<dbReference type="InterPro" id="IPR018113">
    <property type="entry name" value="PTrfase_EIIB_Cys"/>
</dbReference>
<keyword evidence="16" id="KW-1185">Reference proteome</keyword>
<feature type="transmembrane region" description="Helical" evidence="12">
    <location>
        <begin position="382"/>
        <end position="404"/>
    </location>
</feature>
<protein>
    <submittedName>
        <fullName evidence="15">PTS system, beta-glucosides-specific IIC component</fullName>
    </submittedName>
</protein>
<dbReference type="InterPro" id="IPR036878">
    <property type="entry name" value="Glu_permease_IIB"/>
</dbReference>
<dbReference type="PROSITE" id="PS51098">
    <property type="entry name" value="PTS_EIIB_TYPE_1"/>
    <property type="match status" value="1"/>
</dbReference>
<feature type="transmembrane region" description="Helical" evidence="12">
    <location>
        <begin position="176"/>
        <end position="195"/>
    </location>
</feature>
<dbReference type="Pfam" id="PF00367">
    <property type="entry name" value="PTS_EIIB"/>
    <property type="match status" value="1"/>
</dbReference>
<keyword evidence="5" id="KW-0808">Transferase</keyword>
<keyword evidence="6" id="KW-0598">Phosphotransferase system</keyword>
<evidence type="ECO:0000256" key="4">
    <source>
        <dbReference type="ARBA" id="ARBA00022597"/>
    </source>
</evidence>
<feature type="active site" description="Phosphocysteine intermediate; for EIIB activity" evidence="11">
    <location>
        <position position="26"/>
    </location>
</feature>
<evidence type="ECO:0000256" key="7">
    <source>
        <dbReference type="ARBA" id="ARBA00022692"/>
    </source>
</evidence>
<keyword evidence="2" id="KW-0813">Transport</keyword>
<dbReference type="GO" id="GO:0016301">
    <property type="term" value="F:kinase activity"/>
    <property type="evidence" value="ECO:0007669"/>
    <property type="project" value="UniProtKB-KW"/>
</dbReference>
<feature type="transmembrane region" description="Helical" evidence="12">
    <location>
        <begin position="240"/>
        <end position="265"/>
    </location>
</feature>
<feature type="transmembrane region" description="Helical" evidence="12">
    <location>
        <begin position="104"/>
        <end position="132"/>
    </location>
</feature>
<keyword evidence="7 12" id="KW-0812">Transmembrane</keyword>
<feature type="transmembrane region" description="Helical" evidence="12">
    <location>
        <begin position="285"/>
        <end position="311"/>
    </location>
</feature>